<dbReference type="eggNOG" id="COG1216">
    <property type="taxonomic scope" value="Bacteria"/>
</dbReference>
<dbReference type="PANTHER" id="PTHR43179:SF7">
    <property type="entry name" value="RHAMNOSYLTRANSFERASE WBBL"/>
    <property type="match status" value="1"/>
</dbReference>
<feature type="domain" description="Glycosyltransferase 2-like" evidence="1">
    <location>
        <begin position="341"/>
        <end position="516"/>
    </location>
</feature>
<dbReference type="InterPro" id="IPR029044">
    <property type="entry name" value="Nucleotide-diphossugar_trans"/>
</dbReference>
<dbReference type="EMBL" id="CYZN01000003">
    <property type="protein sequence ID" value="CUN61724.1"/>
    <property type="molecule type" value="Genomic_DNA"/>
</dbReference>
<dbReference type="Gene3D" id="3.90.550.10">
    <property type="entry name" value="Spore Coat Polysaccharide Biosynthesis Protein SpsA, Chain A"/>
    <property type="match status" value="2"/>
</dbReference>
<keyword evidence="2" id="KW-0808">Transferase</keyword>
<dbReference type="RefSeq" id="WP_055199724.1">
    <property type="nucleotide sequence ID" value="NZ_BTHH01000002.1"/>
</dbReference>
<gene>
    <name evidence="2" type="primary">hyaD_1</name>
    <name evidence="2" type="ORF">ERS852478_00630</name>
</gene>
<dbReference type="eggNOG" id="COG1215">
    <property type="taxonomic scope" value="Bacteria"/>
</dbReference>
<dbReference type="Proteomes" id="UP000095431">
    <property type="component" value="Unassembled WGS sequence"/>
</dbReference>
<protein>
    <submittedName>
        <fullName evidence="2">Hyaluronan synthase</fullName>
        <ecNumber evidence="2">2.4.1.212</ecNumber>
    </submittedName>
</protein>
<dbReference type="CDD" id="cd04184">
    <property type="entry name" value="GT2_RfbC_Mx_like"/>
    <property type="match status" value="1"/>
</dbReference>
<evidence type="ECO:0000313" key="2">
    <source>
        <dbReference type="EMBL" id="CUN61724.1"/>
    </source>
</evidence>
<dbReference type="Pfam" id="PF00535">
    <property type="entry name" value="Glycos_transf_2"/>
    <property type="match status" value="2"/>
</dbReference>
<evidence type="ECO:0000259" key="1">
    <source>
        <dbReference type="Pfam" id="PF00535"/>
    </source>
</evidence>
<sequence>MSKKPSAGGKIQWTKMFRKLSPYTIRKGFRYMKHYGLKEFWIRLHERFEPEEVPYGPWYRAYIPTEETLETQRKQKFDYSPLISIAVPAYQTPVEFLRQMIESLIVQTYSNWELCIVNASPDNEEMQKVLAEYSAGDSRVRFCNLKENLGIAENTNRAFAMTKGEFVGLLDHDDLLAPNALYEIVKILQDHPQADALYTDEDKVTTELDEHFQPHLKPDFNLDLLRSNNYICHFFVVRKSIVEKAGGFRKEFDGAQDYDFIFRCTENAGEVLHVPEILYHWRTHKASTADNPASKMYAFEAGKRAIEAHLERTGTEGEVSHTQDLGFYRVKYPVQGKPLVSVIIPNKDEKETLQTCLEMLEKNTGYQNFEIIIVENNSTTDEIFRYYKELSGNRKIHLLRWGKEFNYSAINNFAAAHAKGEYLLFLNNDVKSINPDWLEEMLGVCQRPEVGGVGAKLIYPDNTIQHAGCVIGMGGIAGHMFVDMPADHTGYLHKASLLQDMSAVTAACLLMKKEVFEQAGGFTEELAVAFNDVDLCLKVRKNGYLIVYDPYAKLYHMESKTRGAEDSKEKVRRFQTEIEYMRCHWIDILKNGDPCYNKNLSLTKWNYSLKPIPGMETEAGQKKEKTGRKSCRKYQ</sequence>
<dbReference type="InterPro" id="IPR001173">
    <property type="entry name" value="Glyco_trans_2-like"/>
</dbReference>
<keyword evidence="2" id="KW-0328">Glycosyltransferase</keyword>
<reference evidence="2 3" key="1">
    <citation type="submission" date="2015-09" db="EMBL/GenBank/DDBJ databases">
        <authorList>
            <consortium name="Pathogen Informatics"/>
        </authorList>
    </citation>
    <scope>NUCLEOTIDE SEQUENCE [LARGE SCALE GENOMIC DNA]</scope>
    <source>
        <strain evidence="2 3">2789STDY5834863</strain>
    </source>
</reference>
<feature type="domain" description="Glycosyltransferase 2-like" evidence="1">
    <location>
        <begin position="84"/>
        <end position="244"/>
    </location>
</feature>
<evidence type="ECO:0000313" key="3">
    <source>
        <dbReference type="Proteomes" id="UP000095431"/>
    </source>
</evidence>
<dbReference type="AlphaFoldDB" id="A0A173YCQ8"/>
<dbReference type="GO" id="GO:0050501">
    <property type="term" value="F:hyaluronan synthase activity"/>
    <property type="evidence" value="ECO:0007669"/>
    <property type="project" value="UniProtKB-EC"/>
</dbReference>
<dbReference type="PANTHER" id="PTHR43179">
    <property type="entry name" value="RHAMNOSYLTRANSFERASE WBBL"/>
    <property type="match status" value="1"/>
</dbReference>
<accession>A0A173YCQ8</accession>
<name>A0A173YCQ8_9FIRM</name>
<dbReference type="CDD" id="cd04186">
    <property type="entry name" value="GT_2_like_c"/>
    <property type="match status" value="1"/>
</dbReference>
<dbReference type="SUPFAM" id="SSF53448">
    <property type="entry name" value="Nucleotide-diphospho-sugar transferases"/>
    <property type="match status" value="2"/>
</dbReference>
<dbReference type="EC" id="2.4.1.212" evidence="2"/>
<proteinExistence type="predicted"/>
<organism evidence="2 3">
    <name type="scientific">Blautia wexlerae</name>
    <dbReference type="NCBI Taxonomy" id="418240"/>
    <lineage>
        <taxon>Bacteria</taxon>
        <taxon>Bacillati</taxon>
        <taxon>Bacillota</taxon>
        <taxon>Clostridia</taxon>
        <taxon>Lachnospirales</taxon>
        <taxon>Lachnospiraceae</taxon>
        <taxon>Blautia</taxon>
    </lineage>
</organism>